<comment type="caution">
    <text evidence="3">The sequence shown here is derived from an EMBL/GenBank/DDBJ whole genome shotgun (WGS) entry which is preliminary data.</text>
</comment>
<keyword evidence="4" id="KW-1185">Reference proteome</keyword>
<name>A0ABD2QIR9_9PLAT</name>
<feature type="domain" description="INTS8 TPR repeats" evidence="2">
    <location>
        <begin position="343"/>
        <end position="395"/>
    </location>
</feature>
<dbReference type="EMBL" id="JBJKFK010000136">
    <property type="protein sequence ID" value="KAL3319435.1"/>
    <property type="molecule type" value="Genomic_DNA"/>
</dbReference>
<protein>
    <recommendedName>
        <fullName evidence="2">INTS8 TPR repeats domain-containing protein</fullName>
    </recommendedName>
</protein>
<feature type="region of interest" description="Disordered" evidence="1">
    <location>
        <begin position="177"/>
        <end position="205"/>
    </location>
</feature>
<proteinExistence type="predicted"/>
<dbReference type="AlphaFoldDB" id="A0ABD2QIR9"/>
<dbReference type="Pfam" id="PF25756">
    <property type="entry name" value="TPR_INTS8"/>
    <property type="match status" value="1"/>
</dbReference>
<evidence type="ECO:0000313" key="3">
    <source>
        <dbReference type="EMBL" id="KAL3319435.1"/>
    </source>
</evidence>
<accession>A0ABD2QIR9</accession>
<reference evidence="3 4" key="1">
    <citation type="submission" date="2024-11" db="EMBL/GenBank/DDBJ databases">
        <title>Adaptive evolution of stress response genes in parasites aligns with host niche diversity.</title>
        <authorList>
            <person name="Hahn C."/>
            <person name="Resl P."/>
        </authorList>
    </citation>
    <scope>NUCLEOTIDE SEQUENCE [LARGE SCALE GENOMIC DNA]</scope>
    <source>
        <strain evidence="3">EGGRZ-B1_66</strain>
        <tissue evidence="3">Body</tissue>
    </source>
</reference>
<dbReference type="Proteomes" id="UP001626550">
    <property type="component" value="Unassembled WGS sequence"/>
</dbReference>
<evidence type="ECO:0000313" key="4">
    <source>
        <dbReference type="Proteomes" id="UP001626550"/>
    </source>
</evidence>
<sequence>MIADSSLLLPLTGEVSNISLEGIQWNLPIWSIALPQTVNPTLSAPIAFVRGHIQAIRVAHQLASRETPHSMGPEMLALLRSLRDAWIAYFCAFVTSSEAAPSDPNSWTNLRAETMFSLVQLLLSHKSLPTDGSIEAQNVVAMILFMAHGALSSLYPTRMFYPATLILDPRQRCHDGSDVRIPDSEGPQSPDAGDRAPSPPQLTDQSRLTPDLVADFQFFRCSINVCFLFSHLILFSFQKTFKGMDDKLFGKELWTCGSFPDCLKGKLNVLGRHLVKPLLCMAVECSCLRPDWRASLLELHLAECQNGPMSQENCAPELVDCVSFALDKRCLFNPSRLNPHAVLSQFLEIFSVSSANFAHPVPDEFLSDRVISVMVYCCQLLGLVGQALVLCQFASKEQLVPVAIELCRGGNSPGKLADFGRIPTSSRELLELNQKALQGTANGAADDRTLTTGLIAYERWIDYLYNLNILEELVAIETQRGATHKRDLLIC</sequence>
<dbReference type="InterPro" id="IPR057980">
    <property type="entry name" value="TPR_INTS8"/>
</dbReference>
<organism evidence="3 4">
    <name type="scientific">Cichlidogyrus casuarinus</name>
    <dbReference type="NCBI Taxonomy" id="1844966"/>
    <lineage>
        <taxon>Eukaryota</taxon>
        <taxon>Metazoa</taxon>
        <taxon>Spiralia</taxon>
        <taxon>Lophotrochozoa</taxon>
        <taxon>Platyhelminthes</taxon>
        <taxon>Monogenea</taxon>
        <taxon>Monopisthocotylea</taxon>
        <taxon>Dactylogyridea</taxon>
        <taxon>Ancyrocephalidae</taxon>
        <taxon>Cichlidogyrus</taxon>
    </lineage>
</organism>
<evidence type="ECO:0000256" key="1">
    <source>
        <dbReference type="SAM" id="MobiDB-lite"/>
    </source>
</evidence>
<gene>
    <name evidence="3" type="ORF">Ciccas_001888</name>
</gene>
<evidence type="ECO:0000259" key="2">
    <source>
        <dbReference type="Pfam" id="PF25756"/>
    </source>
</evidence>